<sequence>MNKKIKLFLGLILGVIVLFSLFSVATVALATTVSLTADSLNVNYGGSTYLRWSSTDATSCVGTNFNTNNLTSGSFYTGTLTNTTTYNINCSDSNGSASDSVTVVVNSPIPQTPSITIYANPIFVSYGNSSVIYWSSINATSCYASGGWSGNKATSGNQSTGSLFSNTTFGITCNNSSGSTTDSITVSVAPQSVSNPTVSLTADSLNVNYGGSTYLRWSSTDATSCVGTNFNTNNLTSGNFYTGALTNTTTYNINCSDSNGLANDSVTVVVDSQQNLIPDVSTSSATNIGDNYATLNGYVSSNGNTNVSAWFEWGTNSNYYNQTNRVSYGSNISTNYNYYLSGLEEDTTYYFRAVARGNNGTTVYGNQRTFTTTSDDYDYCNTYNCYGYTNRPIVTTYYVTGLNDTSIVLNGYIDPNGSYATRWFEWGTSYSRLYTSTSRINQGTYAGNFSESLYNLNSNTTYYYRAAARGNGGTTVYGNTLTFVTNGGYTYNNTCGSNTYGYNTCTPTAITAIATNIGQSSARLNGLGLVNNAVYTTGYFEYGTTQALGNTTLNKNIGNAQSSPFYESLFNLASGVTYYYRAVVVNQYGTSRGSILSFRTISPTVVNTNTNTIYRNTTVVTNTNTTENSKPSLVSLSVSRDGETIKIGDIVEYVVNYKNVSSKNLKDVVLQISIPKELEFLETNRGYFSPENSTTLANIDSLNSQEEGSVRIRIKVTTNAEVGKIIVVTANLAYTIVDSKTQEEVFAYAKNTIEGRAEIQQGALAFLFGDSFFPNTLLGWLLLILVITLLVLSARKVYYGPNAIAVPASAGKSHK</sequence>
<evidence type="ECO:0000313" key="3">
    <source>
        <dbReference type="EMBL" id="OGI71343.1"/>
    </source>
</evidence>
<accession>A0A1F6VNW8</accession>
<dbReference type="PROSITE" id="PS50853">
    <property type="entry name" value="FN3"/>
    <property type="match status" value="1"/>
</dbReference>
<reference evidence="3 4" key="1">
    <citation type="journal article" date="2016" name="Nat. Commun.">
        <title>Thousands of microbial genomes shed light on interconnected biogeochemical processes in an aquifer system.</title>
        <authorList>
            <person name="Anantharaman K."/>
            <person name="Brown C.T."/>
            <person name="Hug L.A."/>
            <person name="Sharon I."/>
            <person name="Castelle C.J."/>
            <person name="Probst A.J."/>
            <person name="Thomas B.C."/>
            <person name="Singh A."/>
            <person name="Wilkins M.J."/>
            <person name="Karaoz U."/>
            <person name="Brodie E.L."/>
            <person name="Williams K.H."/>
            <person name="Hubbard S.S."/>
            <person name="Banfield J.F."/>
        </authorList>
    </citation>
    <scope>NUCLEOTIDE SEQUENCE [LARGE SCALE GENOMIC DNA]</scope>
</reference>
<organism evidence="3 4">
    <name type="scientific">Candidatus Nomurabacteria bacterium RIFCSPHIGHO2_02_FULL_35_13</name>
    <dbReference type="NCBI Taxonomy" id="1801748"/>
    <lineage>
        <taxon>Bacteria</taxon>
        <taxon>Candidatus Nomuraibacteriota</taxon>
    </lineage>
</organism>
<gene>
    <name evidence="3" type="ORF">A3B84_00560</name>
</gene>
<name>A0A1F6VNW8_9BACT</name>
<dbReference type="InterPro" id="IPR003961">
    <property type="entry name" value="FN3_dom"/>
</dbReference>
<keyword evidence="1" id="KW-0812">Transmembrane</keyword>
<evidence type="ECO:0000313" key="4">
    <source>
        <dbReference type="Proteomes" id="UP000177112"/>
    </source>
</evidence>
<feature type="domain" description="Fibronectin type-III" evidence="2">
    <location>
        <begin position="278"/>
        <end position="375"/>
    </location>
</feature>
<dbReference type="STRING" id="1801748.A3B84_00560"/>
<dbReference type="AlphaFoldDB" id="A0A1F6VNW8"/>
<dbReference type="InterPro" id="IPR001434">
    <property type="entry name" value="OmcB-like_DUF11"/>
</dbReference>
<dbReference type="EMBL" id="MFTY01000015">
    <property type="protein sequence ID" value="OGI71343.1"/>
    <property type="molecule type" value="Genomic_DNA"/>
</dbReference>
<dbReference type="Proteomes" id="UP000177112">
    <property type="component" value="Unassembled WGS sequence"/>
</dbReference>
<evidence type="ECO:0000256" key="1">
    <source>
        <dbReference type="SAM" id="Phobius"/>
    </source>
</evidence>
<evidence type="ECO:0000259" key="2">
    <source>
        <dbReference type="PROSITE" id="PS50853"/>
    </source>
</evidence>
<comment type="caution">
    <text evidence="3">The sequence shown here is derived from an EMBL/GenBank/DDBJ whole genome shotgun (WGS) entry which is preliminary data.</text>
</comment>
<protein>
    <recommendedName>
        <fullName evidence="2">Fibronectin type-III domain-containing protein</fullName>
    </recommendedName>
</protein>
<feature type="transmembrane region" description="Helical" evidence="1">
    <location>
        <begin position="777"/>
        <end position="794"/>
    </location>
</feature>
<proteinExistence type="predicted"/>
<keyword evidence="1" id="KW-1133">Transmembrane helix</keyword>
<keyword evidence="1" id="KW-0472">Membrane</keyword>
<dbReference type="Pfam" id="PF01345">
    <property type="entry name" value="DUF11"/>
    <property type="match status" value="1"/>
</dbReference>